<gene>
    <name evidence="2" type="ORF">F1735_20940</name>
</gene>
<protein>
    <submittedName>
        <fullName evidence="2">DUF2778 domain-containing protein</fullName>
    </submittedName>
</protein>
<dbReference type="Proteomes" id="UP000610594">
    <property type="component" value="Unassembled WGS sequence"/>
</dbReference>
<organism evidence="2 3">
    <name type="scientific">Massilia genomosp. 1</name>
    <dbReference type="NCBI Taxonomy" id="2609280"/>
    <lineage>
        <taxon>Bacteria</taxon>
        <taxon>Pseudomonadati</taxon>
        <taxon>Pseudomonadota</taxon>
        <taxon>Betaproteobacteria</taxon>
        <taxon>Burkholderiales</taxon>
        <taxon>Oxalobacteraceae</taxon>
        <taxon>Telluria group</taxon>
        <taxon>Massilia</taxon>
    </lineage>
</organism>
<evidence type="ECO:0000313" key="3">
    <source>
        <dbReference type="Proteomes" id="UP000610594"/>
    </source>
</evidence>
<name>A0ABX0MPP3_9BURK</name>
<dbReference type="EMBL" id="WHJF01000061">
    <property type="protein sequence ID" value="NHZ64733.1"/>
    <property type="molecule type" value="Genomic_DNA"/>
</dbReference>
<reference evidence="2 3" key="1">
    <citation type="submission" date="2019-10" db="EMBL/GenBank/DDBJ databases">
        <title>Taxonomy of Antarctic Massilia spp.: description of Massilia rubra sp. nov., Massilia aquatica sp. nov., Massilia mucilaginosa sp. nov., Massilia frigida sp. nov. isolated from streams, lakes and regoliths.</title>
        <authorList>
            <person name="Holochova P."/>
            <person name="Sedlacek I."/>
            <person name="Kralova S."/>
            <person name="Maslanova I."/>
            <person name="Busse H.-J."/>
            <person name="Stankova E."/>
            <person name="Vrbovska V."/>
            <person name="Kovarovic V."/>
            <person name="Bartak M."/>
            <person name="Svec P."/>
            <person name="Pantucek R."/>
        </authorList>
    </citation>
    <scope>NUCLEOTIDE SEQUENCE [LARGE SCALE GENOMIC DNA]</scope>
    <source>
        <strain evidence="2 3">CCM 8694</strain>
    </source>
</reference>
<evidence type="ECO:0000259" key="1">
    <source>
        <dbReference type="Pfam" id="PF10908"/>
    </source>
</evidence>
<dbReference type="RefSeq" id="WP_167238755.1">
    <property type="nucleotide sequence ID" value="NZ_WHJF01000061.1"/>
</dbReference>
<feature type="domain" description="Tlde1" evidence="1">
    <location>
        <begin position="31"/>
        <end position="149"/>
    </location>
</feature>
<keyword evidence="3" id="KW-1185">Reference proteome</keyword>
<comment type="caution">
    <text evidence="2">The sequence shown here is derived from an EMBL/GenBank/DDBJ whole genome shotgun (WGS) entry which is preliminary data.</text>
</comment>
<dbReference type="Pfam" id="PF10908">
    <property type="entry name" value="Tlde1_dom"/>
    <property type="match status" value="1"/>
</dbReference>
<proteinExistence type="predicted"/>
<accession>A0ABX0MPP3</accession>
<sequence length="173" mass="18894">MVVDMEFDGQVLTWNGSGRFKATSGLPDNQVPKDQCVKDKGPVPEGVYKVLFTDRGVAQDDGTGKCGLIPGWGVQTIPRGAQAGSCEKYWANWGRNRAMMVAADPATRNACATERSGFYLHDSTKGYSHGCIEVETSFFAALQSRAKNSRSRNYFILKVKYVGNRVTNGGTLE</sequence>
<evidence type="ECO:0000313" key="2">
    <source>
        <dbReference type="EMBL" id="NHZ64733.1"/>
    </source>
</evidence>
<dbReference type="InterPro" id="IPR021225">
    <property type="entry name" value="Tlde1_dom"/>
</dbReference>